<dbReference type="Pfam" id="PF02472">
    <property type="entry name" value="ExbD"/>
    <property type="match status" value="1"/>
</dbReference>
<protein>
    <submittedName>
        <fullName evidence="9">Biopolymer transport protein ExbD</fullName>
    </submittedName>
</protein>
<evidence type="ECO:0000313" key="9">
    <source>
        <dbReference type="EMBL" id="SHK22749.1"/>
    </source>
</evidence>
<feature type="transmembrane region" description="Helical" evidence="8">
    <location>
        <begin position="12"/>
        <end position="35"/>
    </location>
</feature>
<sequence>MRRRRLSYEERAYIDVVPLVDTLLAVFLFLAILAFQSPMVFLAIKLPFSKEAQKQELTKVLRLEVLKDGTYRYQGNSISLDGIDSLLSSSPADTVVIEADQDVEYKHVVALIDVLKKHQVQNLLLASRKLQ</sequence>
<dbReference type="GO" id="GO:0015031">
    <property type="term" value="P:protein transport"/>
    <property type="evidence" value="ECO:0007669"/>
    <property type="project" value="UniProtKB-KW"/>
</dbReference>
<evidence type="ECO:0000256" key="4">
    <source>
        <dbReference type="ARBA" id="ARBA00022692"/>
    </source>
</evidence>
<keyword evidence="10" id="KW-1185">Reference proteome</keyword>
<proteinExistence type="inferred from homology"/>
<name>A0A1M6QR28_9AQUI</name>
<reference evidence="9 10" key="1">
    <citation type="submission" date="2016-11" db="EMBL/GenBank/DDBJ databases">
        <authorList>
            <person name="Jaros S."/>
            <person name="Januszkiewicz K."/>
            <person name="Wedrychowicz H."/>
        </authorList>
    </citation>
    <scope>NUCLEOTIDE SEQUENCE [LARGE SCALE GENOMIC DNA]</scope>
    <source>
        <strain evidence="9 10">DSM 19557</strain>
    </source>
</reference>
<dbReference type="EMBL" id="LT670846">
    <property type="protein sequence ID" value="SHK22749.1"/>
    <property type="molecule type" value="Genomic_DNA"/>
</dbReference>
<keyword evidence="5 8" id="KW-1133">Transmembrane helix</keyword>
<evidence type="ECO:0000256" key="5">
    <source>
        <dbReference type="ARBA" id="ARBA00022989"/>
    </source>
</evidence>
<dbReference type="GO" id="GO:0022857">
    <property type="term" value="F:transmembrane transporter activity"/>
    <property type="evidence" value="ECO:0007669"/>
    <property type="project" value="InterPro"/>
</dbReference>
<evidence type="ECO:0000256" key="3">
    <source>
        <dbReference type="ARBA" id="ARBA00022475"/>
    </source>
</evidence>
<dbReference type="Proteomes" id="UP000189810">
    <property type="component" value="Chromosome I"/>
</dbReference>
<dbReference type="OrthoDB" id="14503at2"/>
<dbReference type="PANTHER" id="PTHR30558:SF7">
    <property type="entry name" value="TOL-PAL SYSTEM PROTEIN TOLR"/>
    <property type="match status" value="1"/>
</dbReference>
<evidence type="ECO:0000256" key="7">
    <source>
        <dbReference type="RuleBase" id="RU003879"/>
    </source>
</evidence>
<accession>A0A1M6QR28</accession>
<keyword evidence="6 8" id="KW-0472">Membrane</keyword>
<evidence type="ECO:0000256" key="6">
    <source>
        <dbReference type="ARBA" id="ARBA00023136"/>
    </source>
</evidence>
<dbReference type="InterPro" id="IPR003400">
    <property type="entry name" value="ExbD"/>
</dbReference>
<comment type="similarity">
    <text evidence="2 7">Belongs to the ExbD/TolR family.</text>
</comment>
<dbReference type="GO" id="GO:0005886">
    <property type="term" value="C:plasma membrane"/>
    <property type="evidence" value="ECO:0007669"/>
    <property type="project" value="UniProtKB-SubCell"/>
</dbReference>
<keyword evidence="3" id="KW-1003">Cell membrane</keyword>
<keyword evidence="7" id="KW-0813">Transport</keyword>
<keyword evidence="4 7" id="KW-0812">Transmembrane</keyword>
<keyword evidence="7" id="KW-0653">Protein transport</keyword>
<gene>
    <name evidence="9" type="ORF">SAMN05444391_0356</name>
</gene>
<dbReference type="AlphaFoldDB" id="A0A1M6QR28"/>
<evidence type="ECO:0000256" key="2">
    <source>
        <dbReference type="ARBA" id="ARBA00005811"/>
    </source>
</evidence>
<dbReference type="RefSeq" id="WP_079653534.1">
    <property type="nucleotide sequence ID" value="NZ_LT670846.1"/>
</dbReference>
<evidence type="ECO:0000256" key="8">
    <source>
        <dbReference type="SAM" id="Phobius"/>
    </source>
</evidence>
<dbReference type="STRING" id="381751.SAMN05444391_0356"/>
<evidence type="ECO:0000256" key="1">
    <source>
        <dbReference type="ARBA" id="ARBA00004162"/>
    </source>
</evidence>
<dbReference type="Gene3D" id="3.30.420.270">
    <property type="match status" value="1"/>
</dbReference>
<evidence type="ECO:0000313" key="10">
    <source>
        <dbReference type="Proteomes" id="UP000189810"/>
    </source>
</evidence>
<organism evidence="9 10">
    <name type="scientific">Thermocrinis minervae</name>
    <dbReference type="NCBI Taxonomy" id="381751"/>
    <lineage>
        <taxon>Bacteria</taxon>
        <taxon>Pseudomonadati</taxon>
        <taxon>Aquificota</taxon>
        <taxon>Aquificia</taxon>
        <taxon>Aquificales</taxon>
        <taxon>Aquificaceae</taxon>
        <taxon>Thermocrinis</taxon>
    </lineage>
</organism>
<comment type="subcellular location">
    <subcellularLocation>
        <location evidence="1">Cell membrane</location>
        <topology evidence="1">Single-pass membrane protein</topology>
    </subcellularLocation>
    <subcellularLocation>
        <location evidence="7">Cell membrane</location>
        <topology evidence="7">Single-pass type II membrane protein</topology>
    </subcellularLocation>
</comment>
<dbReference type="PANTHER" id="PTHR30558">
    <property type="entry name" value="EXBD MEMBRANE COMPONENT OF PMF-DRIVEN MACROMOLECULE IMPORT SYSTEM"/>
    <property type="match status" value="1"/>
</dbReference>